<dbReference type="InterPro" id="IPR016163">
    <property type="entry name" value="Ald_DH_C"/>
</dbReference>
<evidence type="ECO:0000256" key="1">
    <source>
        <dbReference type="ARBA" id="ARBA00023002"/>
    </source>
</evidence>
<dbReference type="Pfam" id="PF00171">
    <property type="entry name" value="Aldedh"/>
    <property type="match status" value="1"/>
</dbReference>
<dbReference type="InterPro" id="IPR015590">
    <property type="entry name" value="Aldehyde_DH_dom"/>
</dbReference>
<dbReference type="InterPro" id="IPR016162">
    <property type="entry name" value="Ald_DH_N"/>
</dbReference>
<evidence type="ECO:0000313" key="3">
    <source>
        <dbReference type="EMBL" id="RQW62233.1"/>
    </source>
</evidence>
<accession>A0A3N9TET8</accession>
<evidence type="ECO:0000259" key="2">
    <source>
        <dbReference type="Pfam" id="PF00171"/>
    </source>
</evidence>
<name>A0A3N9TET8_9VIBR</name>
<dbReference type="OrthoDB" id="9815791at2"/>
<dbReference type="Gene3D" id="3.40.309.10">
    <property type="entry name" value="Aldehyde Dehydrogenase, Chain A, domain 2"/>
    <property type="match status" value="1"/>
</dbReference>
<evidence type="ECO:0000313" key="4">
    <source>
        <dbReference type="Proteomes" id="UP000281112"/>
    </source>
</evidence>
<gene>
    <name evidence="3" type="ORF">EES38_16085</name>
</gene>
<keyword evidence="1" id="KW-0560">Oxidoreductase</keyword>
<reference evidence="3 4" key="1">
    <citation type="submission" date="2018-11" db="EMBL/GenBank/DDBJ databases">
        <title>Vibrio LJC006 sp. nov., isolated from seawater during the bloom of the enteromorpha.</title>
        <authorList>
            <person name="Liang J."/>
        </authorList>
    </citation>
    <scope>NUCLEOTIDE SEQUENCE [LARGE SCALE GENOMIC DNA]</scope>
    <source>
        <strain evidence="3 4">LJC006</strain>
    </source>
</reference>
<dbReference type="InterPro" id="IPR016161">
    <property type="entry name" value="Ald_DH/histidinol_DH"/>
</dbReference>
<proteinExistence type="predicted"/>
<dbReference type="AlphaFoldDB" id="A0A3N9TET8"/>
<comment type="caution">
    <text evidence="3">The sequence shown here is derived from an EMBL/GenBank/DDBJ whole genome shotgun (WGS) entry which is preliminary data.</text>
</comment>
<dbReference type="Gene3D" id="3.40.605.10">
    <property type="entry name" value="Aldehyde Dehydrogenase, Chain A, domain 1"/>
    <property type="match status" value="1"/>
</dbReference>
<sequence>MSDYISDLIKRAKKAQAQIEHFTQEQVDGMCERIAFHTSTEDYAHKIAQFAVEETGMGKVESKFAKMVNKIKGGWYDMKGKKSVDVIEEDRAKGLIKIAKPIGVVGAIIPVTNCEATPVLKSMNAIKTRNAIILAPHPRSAQTNTLIANQIRELLEKNGFPADLVISMDEVSMENTQALMKQCDLILATGGGGLVKAAYSSGTPAYGVGAGNAYTIVDETADLDDTAAKIYQSKTFDYATSCSSENGCIVYKGIYDDFIKAMEAHKGYLLSAEEKQKLQAAMWHEGHLNRDIVAQPASTIAKIAGIDLPEGKEFLMVEESGIGADYPFCGEKLSVVTTLYQWENFDDAVKLVNDITDYSGSGHSCGIHSTNEERILQLGRSVKVSRVMVNQPQCLANSGSWTNHMPITLTLGCGTWGGNAASENINWKHLLNTTWISSPTPSHQPADEDLFSAEVRAGN</sequence>
<dbReference type="SUPFAM" id="SSF53720">
    <property type="entry name" value="ALDH-like"/>
    <property type="match status" value="1"/>
</dbReference>
<dbReference type="RefSeq" id="WP_124938224.1">
    <property type="nucleotide sequence ID" value="NZ_RJVQ01000007.1"/>
</dbReference>
<organism evidence="3 4">
    <name type="scientific">Vibrio viridaestus</name>
    <dbReference type="NCBI Taxonomy" id="2487322"/>
    <lineage>
        <taxon>Bacteria</taxon>
        <taxon>Pseudomonadati</taxon>
        <taxon>Pseudomonadota</taxon>
        <taxon>Gammaproteobacteria</taxon>
        <taxon>Vibrionales</taxon>
        <taxon>Vibrionaceae</taxon>
        <taxon>Vibrio</taxon>
    </lineage>
</organism>
<dbReference type="PANTHER" id="PTHR11699">
    <property type="entry name" value="ALDEHYDE DEHYDROGENASE-RELATED"/>
    <property type="match status" value="1"/>
</dbReference>
<dbReference type="Proteomes" id="UP000281112">
    <property type="component" value="Unassembled WGS sequence"/>
</dbReference>
<keyword evidence="4" id="KW-1185">Reference proteome</keyword>
<dbReference type="CDD" id="cd07122">
    <property type="entry name" value="ALDH_F20_ACDH"/>
    <property type="match status" value="1"/>
</dbReference>
<protein>
    <submittedName>
        <fullName evidence="3">Aldehyde dehydrogenase family protein</fullName>
    </submittedName>
</protein>
<dbReference type="GO" id="GO:0016620">
    <property type="term" value="F:oxidoreductase activity, acting on the aldehyde or oxo group of donors, NAD or NADP as acceptor"/>
    <property type="evidence" value="ECO:0007669"/>
    <property type="project" value="InterPro"/>
</dbReference>
<feature type="domain" description="Aldehyde dehydrogenase" evidence="2">
    <location>
        <begin position="6"/>
        <end position="265"/>
    </location>
</feature>
<dbReference type="EMBL" id="RJVQ01000007">
    <property type="protein sequence ID" value="RQW62233.1"/>
    <property type="molecule type" value="Genomic_DNA"/>
</dbReference>